<dbReference type="SMART" id="SM00612">
    <property type="entry name" value="Kelch"/>
    <property type="match status" value="4"/>
</dbReference>
<dbReference type="PANTHER" id="PTHR24412">
    <property type="entry name" value="KELCH PROTEIN"/>
    <property type="match status" value="1"/>
</dbReference>
<keyword evidence="2" id="KW-0677">Repeat</keyword>
<dbReference type="Gene3D" id="1.10.10.10">
    <property type="entry name" value="Winged helix-like DNA-binding domain superfamily/Winged helix DNA-binding domain"/>
    <property type="match status" value="1"/>
</dbReference>
<dbReference type="PROSITE" id="PS50043">
    <property type="entry name" value="HTH_LUXR_2"/>
    <property type="match status" value="1"/>
</dbReference>
<dbReference type="SUPFAM" id="SSF46894">
    <property type="entry name" value="C-terminal effector domain of the bipartite response regulators"/>
    <property type="match status" value="1"/>
</dbReference>
<keyword evidence="1" id="KW-0880">Kelch repeat</keyword>
<name>A0A1Y6K8M6_9CHLR</name>
<dbReference type="OrthoDB" id="1806906at2"/>
<feature type="transmembrane region" description="Helical" evidence="3">
    <location>
        <begin position="91"/>
        <end position="113"/>
    </location>
</feature>
<dbReference type="InterPro" id="IPR016032">
    <property type="entry name" value="Sig_transdc_resp-reg_C-effctor"/>
</dbReference>
<dbReference type="PROSITE" id="PS00622">
    <property type="entry name" value="HTH_LUXR_1"/>
    <property type="match status" value="1"/>
</dbReference>
<keyword evidence="3" id="KW-1133">Transmembrane helix</keyword>
<proteinExistence type="predicted"/>
<evidence type="ECO:0000313" key="5">
    <source>
        <dbReference type="EMBL" id="SMX55228.1"/>
    </source>
</evidence>
<keyword evidence="3" id="KW-0472">Membrane</keyword>
<dbReference type="RefSeq" id="WP_087863017.1">
    <property type="nucleotide sequence ID" value="NZ_LT859958.1"/>
</dbReference>
<evidence type="ECO:0000259" key="4">
    <source>
        <dbReference type="PROSITE" id="PS50043"/>
    </source>
</evidence>
<dbReference type="Gene3D" id="2.120.10.80">
    <property type="entry name" value="Kelch-type beta propeller"/>
    <property type="match status" value="2"/>
</dbReference>
<dbReference type="SUPFAM" id="SSF117281">
    <property type="entry name" value="Kelch motif"/>
    <property type="match status" value="1"/>
</dbReference>
<sequence length="425" mass="46641">MADQHQLSAREIEILRLVAKGLTNGEIAHLLTISPNTVKVHLSNIYEKTGAASRTEATMYGIEHGIIDVPGGAEAVEVIPPTRAELLRKHVWWIIPAAALVMVLIILTLVILFRPPDTEAQPLAALTERWQELAPMPVARAGMATAAYDGEIYAIAGEGPEGISGSVFRYTPETDHWTQLSEKPLPVADVHGVLIGEKIYVPGGRRSDGAPTDILEIYDPRRDTWSTGARLPQPVSAYALADFEGQMYLFGGWDGEQALDTVYVYNPATDAWRELTRMGSPRQDHGAVALTDKIVVIGGRNDGGALTEAVGFYPSRDFEGENPWEEFVDLPEARYGFGVESSGEVIFIFGGAQASEAVADFPLLYQYTESGWRSIPTDMTEPVFKPVLISLGSQIYIITSALSENQTLFLKYQAIYFEVFLPIIQ</sequence>
<dbReference type="InterPro" id="IPR036388">
    <property type="entry name" value="WH-like_DNA-bd_sf"/>
</dbReference>
<dbReference type="Pfam" id="PF01344">
    <property type="entry name" value="Kelch_1"/>
    <property type="match status" value="1"/>
</dbReference>
<dbReference type="InterPro" id="IPR015915">
    <property type="entry name" value="Kelch-typ_b-propeller"/>
</dbReference>
<evidence type="ECO:0000313" key="6">
    <source>
        <dbReference type="Proteomes" id="UP000195514"/>
    </source>
</evidence>
<organism evidence="5 6">
    <name type="scientific">Candidatus Brevifilum fermentans</name>
    <dbReference type="NCBI Taxonomy" id="1986204"/>
    <lineage>
        <taxon>Bacteria</taxon>
        <taxon>Bacillati</taxon>
        <taxon>Chloroflexota</taxon>
        <taxon>Anaerolineae</taxon>
        <taxon>Anaerolineales</taxon>
        <taxon>Anaerolineaceae</taxon>
        <taxon>Candidatus Brevifilum</taxon>
    </lineage>
</organism>
<protein>
    <submittedName>
        <fullName evidence="5">Putative Response regulator receiver protein</fullName>
    </submittedName>
</protein>
<dbReference type="PANTHER" id="PTHR24412:SF489">
    <property type="entry name" value="RING FINGER DOMAIN AND KELCH REPEAT-CONTAINING PROTEIN DDB_G0271372"/>
    <property type="match status" value="1"/>
</dbReference>
<evidence type="ECO:0000256" key="3">
    <source>
        <dbReference type="SAM" id="Phobius"/>
    </source>
</evidence>
<dbReference type="EMBL" id="LT859958">
    <property type="protein sequence ID" value="SMX55228.1"/>
    <property type="molecule type" value="Genomic_DNA"/>
</dbReference>
<dbReference type="Pfam" id="PF00196">
    <property type="entry name" value="GerE"/>
    <property type="match status" value="1"/>
</dbReference>
<dbReference type="InterPro" id="IPR000792">
    <property type="entry name" value="Tscrpt_reg_LuxR_C"/>
</dbReference>
<dbReference type="PRINTS" id="PR00038">
    <property type="entry name" value="HTHLUXR"/>
</dbReference>
<dbReference type="AlphaFoldDB" id="A0A1Y6K8M6"/>
<feature type="domain" description="HTH luxR-type" evidence="4">
    <location>
        <begin position="1"/>
        <end position="65"/>
    </location>
</feature>
<evidence type="ECO:0000256" key="2">
    <source>
        <dbReference type="ARBA" id="ARBA00022737"/>
    </source>
</evidence>
<dbReference type="SMART" id="SM00421">
    <property type="entry name" value="HTH_LUXR"/>
    <property type="match status" value="1"/>
</dbReference>
<dbReference type="Proteomes" id="UP000195514">
    <property type="component" value="Chromosome I"/>
</dbReference>
<dbReference type="GO" id="GO:0003677">
    <property type="term" value="F:DNA binding"/>
    <property type="evidence" value="ECO:0007669"/>
    <property type="project" value="InterPro"/>
</dbReference>
<evidence type="ECO:0000256" key="1">
    <source>
        <dbReference type="ARBA" id="ARBA00022441"/>
    </source>
</evidence>
<reference evidence="6" key="1">
    <citation type="submission" date="2017-05" db="EMBL/GenBank/DDBJ databases">
        <authorList>
            <person name="Kirkegaard R."/>
            <person name="Mcilroy J S."/>
        </authorList>
    </citation>
    <scope>NUCLEOTIDE SEQUENCE [LARGE SCALE GENOMIC DNA]</scope>
</reference>
<dbReference type="KEGG" id="abat:CFX1CAM_2163"/>
<dbReference type="Pfam" id="PF24681">
    <property type="entry name" value="Kelch_KLHDC2_KLHL20_DRC7"/>
    <property type="match status" value="1"/>
</dbReference>
<dbReference type="GO" id="GO:0006355">
    <property type="term" value="P:regulation of DNA-templated transcription"/>
    <property type="evidence" value="ECO:0007669"/>
    <property type="project" value="InterPro"/>
</dbReference>
<keyword evidence="6" id="KW-1185">Reference proteome</keyword>
<dbReference type="CDD" id="cd06170">
    <property type="entry name" value="LuxR_C_like"/>
    <property type="match status" value="1"/>
</dbReference>
<accession>A0A1Y6K8M6</accession>
<dbReference type="InterPro" id="IPR006652">
    <property type="entry name" value="Kelch_1"/>
</dbReference>
<keyword evidence="3" id="KW-0812">Transmembrane</keyword>
<gene>
    <name evidence="5" type="ORF">CFX1CAM_2163</name>
</gene>